<name>A0A0A8ZSG6_ARUDO</name>
<accession>A0A0A8ZSG6</accession>
<dbReference type="EMBL" id="GBRH01258190">
    <property type="protein sequence ID" value="JAD39705.1"/>
    <property type="molecule type" value="Transcribed_RNA"/>
</dbReference>
<sequence>MQIGDSYYNGRIACNQNWC</sequence>
<evidence type="ECO:0000313" key="1">
    <source>
        <dbReference type="EMBL" id="JAD39705.1"/>
    </source>
</evidence>
<organism evidence="1">
    <name type="scientific">Arundo donax</name>
    <name type="common">Giant reed</name>
    <name type="synonym">Donax arundinaceus</name>
    <dbReference type="NCBI Taxonomy" id="35708"/>
    <lineage>
        <taxon>Eukaryota</taxon>
        <taxon>Viridiplantae</taxon>
        <taxon>Streptophyta</taxon>
        <taxon>Embryophyta</taxon>
        <taxon>Tracheophyta</taxon>
        <taxon>Spermatophyta</taxon>
        <taxon>Magnoliopsida</taxon>
        <taxon>Liliopsida</taxon>
        <taxon>Poales</taxon>
        <taxon>Poaceae</taxon>
        <taxon>PACMAD clade</taxon>
        <taxon>Arundinoideae</taxon>
        <taxon>Arundineae</taxon>
        <taxon>Arundo</taxon>
    </lineage>
</organism>
<reference evidence="1" key="1">
    <citation type="submission" date="2014-09" db="EMBL/GenBank/DDBJ databases">
        <authorList>
            <person name="Magalhaes I.L.F."/>
            <person name="Oliveira U."/>
            <person name="Santos F.R."/>
            <person name="Vidigal T.H.D.A."/>
            <person name="Brescovit A.D."/>
            <person name="Santos A.J."/>
        </authorList>
    </citation>
    <scope>NUCLEOTIDE SEQUENCE</scope>
    <source>
        <tissue evidence="1">Shoot tissue taken approximately 20 cm above the soil surface</tissue>
    </source>
</reference>
<dbReference type="AlphaFoldDB" id="A0A0A8ZSG6"/>
<reference evidence="1" key="2">
    <citation type="journal article" date="2015" name="Data Brief">
        <title>Shoot transcriptome of the giant reed, Arundo donax.</title>
        <authorList>
            <person name="Barrero R.A."/>
            <person name="Guerrero F.D."/>
            <person name="Moolhuijzen P."/>
            <person name="Goolsby J.A."/>
            <person name="Tidwell J."/>
            <person name="Bellgard S.E."/>
            <person name="Bellgard M.I."/>
        </authorList>
    </citation>
    <scope>NUCLEOTIDE SEQUENCE</scope>
    <source>
        <tissue evidence="1">Shoot tissue taken approximately 20 cm above the soil surface</tissue>
    </source>
</reference>
<proteinExistence type="predicted"/>
<protein>
    <submittedName>
        <fullName evidence="1">Uncharacterized protein</fullName>
    </submittedName>
</protein>